<comment type="subcellular location">
    <subcellularLocation>
        <location evidence="3">Peroxisome membrane</location>
    </subcellularLocation>
</comment>
<name>A0AAD9P341_RIDPI</name>
<keyword evidence="5" id="KW-1185">Reference proteome</keyword>
<evidence type="ECO:0000313" key="4">
    <source>
        <dbReference type="EMBL" id="KAK2187065.1"/>
    </source>
</evidence>
<accession>A0AAD9P341</accession>
<evidence type="ECO:0008006" key="6">
    <source>
        <dbReference type="Google" id="ProtNLM"/>
    </source>
</evidence>
<dbReference type="PANTHER" id="PTHR20990:SF1">
    <property type="entry name" value="PEROXISOMAL MEMBRANE PROTEIN 11C"/>
    <property type="match status" value="1"/>
</dbReference>
<dbReference type="AlphaFoldDB" id="A0AAD9P341"/>
<dbReference type="GO" id="GO:0005778">
    <property type="term" value="C:peroxisomal membrane"/>
    <property type="evidence" value="ECO:0007669"/>
    <property type="project" value="UniProtKB-SubCell"/>
</dbReference>
<dbReference type="InterPro" id="IPR008733">
    <property type="entry name" value="PEX11"/>
</dbReference>
<gene>
    <name evidence="4" type="ORF">NP493_178g01012</name>
</gene>
<dbReference type="Proteomes" id="UP001209878">
    <property type="component" value="Unassembled WGS sequence"/>
</dbReference>
<evidence type="ECO:0000256" key="1">
    <source>
        <dbReference type="ARBA" id="ARBA00023136"/>
    </source>
</evidence>
<dbReference type="InterPro" id="IPR026510">
    <property type="entry name" value="PEX11C_met"/>
</dbReference>
<evidence type="ECO:0000313" key="5">
    <source>
        <dbReference type="Proteomes" id="UP001209878"/>
    </source>
</evidence>
<keyword evidence="2" id="KW-0576">Peroxisome</keyword>
<reference evidence="4" key="1">
    <citation type="journal article" date="2023" name="Mol. Biol. Evol.">
        <title>Third-Generation Sequencing Reveals the Adaptive Role of the Epigenome in Three Deep-Sea Polychaetes.</title>
        <authorList>
            <person name="Perez M."/>
            <person name="Aroh O."/>
            <person name="Sun Y."/>
            <person name="Lan Y."/>
            <person name="Juniper S.K."/>
            <person name="Young C.R."/>
            <person name="Angers B."/>
            <person name="Qian P.Y."/>
        </authorList>
    </citation>
    <scope>NUCLEOTIDE SEQUENCE</scope>
    <source>
        <strain evidence="4">R07B-5</strain>
    </source>
</reference>
<comment type="caution">
    <text evidence="4">The sequence shown here is derived from an EMBL/GenBank/DDBJ whole genome shotgun (WGS) entry which is preliminary data.</text>
</comment>
<sequence>MDIPVALLKKYAGRDKIMRTVCYTAVMLTGPSRGKIARDLTLLAKHISTARMITRLFEDLPSWVTTWGYGLGEHERDQVIRVLSILSNVATQLFLPIEHIVWAANSDIVPCSSRPWAVTTIVLWLISLVSNIIKSIRILMVIQYKQINLVKRKRLESPGRSDGSSVEFRRQFAILAEQRRKETLDLVKNVADAVMGVNWLPAGILWAGKLSPAKNAVFGTISSLIGLYTLVQEEKNTQMWDKRL</sequence>
<organism evidence="4 5">
    <name type="scientific">Ridgeia piscesae</name>
    <name type="common">Tubeworm</name>
    <dbReference type="NCBI Taxonomy" id="27915"/>
    <lineage>
        <taxon>Eukaryota</taxon>
        <taxon>Metazoa</taxon>
        <taxon>Spiralia</taxon>
        <taxon>Lophotrochozoa</taxon>
        <taxon>Annelida</taxon>
        <taxon>Polychaeta</taxon>
        <taxon>Sedentaria</taxon>
        <taxon>Canalipalpata</taxon>
        <taxon>Sabellida</taxon>
        <taxon>Siboglinidae</taxon>
        <taxon>Ridgeia</taxon>
    </lineage>
</organism>
<dbReference type="EMBL" id="JAODUO010000179">
    <property type="protein sequence ID" value="KAK2187065.1"/>
    <property type="molecule type" value="Genomic_DNA"/>
</dbReference>
<protein>
    <recommendedName>
        <fullName evidence="6">Peroxisomal membrane protein 11C</fullName>
    </recommendedName>
</protein>
<dbReference type="GO" id="GO:0016559">
    <property type="term" value="P:peroxisome fission"/>
    <property type="evidence" value="ECO:0007669"/>
    <property type="project" value="InterPro"/>
</dbReference>
<keyword evidence="1" id="KW-0472">Membrane</keyword>
<evidence type="ECO:0000256" key="2">
    <source>
        <dbReference type="ARBA" id="ARBA00023140"/>
    </source>
</evidence>
<dbReference type="PANTHER" id="PTHR20990">
    <property type="entry name" value="PEROXISOMAL BIOGENESIS FACTOR 11"/>
    <property type="match status" value="1"/>
</dbReference>
<dbReference type="Pfam" id="PF05648">
    <property type="entry name" value="PEX11"/>
    <property type="match status" value="1"/>
</dbReference>
<proteinExistence type="predicted"/>
<evidence type="ECO:0000256" key="3">
    <source>
        <dbReference type="ARBA" id="ARBA00046271"/>
    </source>
</evidence>